<keyword evidence="2" id="KW-0229">DNA integration</keyword>
<dbReference type="InterPro" id="IPR050808">
    <property type="entry name" value="Phage_Integrase"/>
</dbReference>
<keyword evidence="3" id="KW-0238">DNA-binding</keyword>
<dbReference type="Proteomes" id="UP001195941">
    <property type="component" value="Unassembled WGS sequence"/>
</dbReference>
<keyword evidence="4" id="KW-0233">DNA recombination</keyword>
<proteinExistence type="inferred from homology"/>
<dbReference type="InterPro" id="IPR011010">
    <property type="entry name" value="DNA_brk_join_enz"/>
</dbReference>
<dbReference type="PROSITE" id="PS51898">
    <property type="entry name" value="TYR_RECOMBINASE"/>
    <property type="match status" value="1"/>
</dbReference>
<dbReference type="SUPFAM" id="SSF56349">
    <property type="entry name" value="DNA breaking-rejoining enzymes"/>
    <property type="match status" value="1"/>
</dbReference>
<dbReference type="PANTHER" id="PTHR30629">
    <property type="entry name" value="PROPHAGE INTEGRASE"/>
    <property type="match status" value="1"/>
</dbReference>
<evidence type="ECO:0000259" key="5">
    <source>
        <dbReference type="PROSITE" id="PS51898"/>
    </source>
</evidence>
<dbReference type="CDD" id="cd00796">
    <property type="entry name" value="INT_Rci_Hp1_C"/>
    <property type="match status" value="1"/>
</dbReference>
<dbReference type="InterPro" id="IPR002104">
    <property type="entry name" value="Integrase_catalytic"/>
</dbReference>
<protein>
    <submittedName>
        <fullName evidence="6">Site-specific integrase</fullName>
    </submittedName>
</protein>
<reference evidence="6 7" key="1">
    <citation type="journal article" date="2021" name="Arch. Microbiol.">
        <title>Thalassobius aquimarinus sp. nov., isolated from the Sea of Japan seashore.</title>
        <authorList>
            <person name="Kurilenko V.V."/>
            <person name="Romanenko L.A."/>
            <person name="Chernysheva N.Y."/>
            <person name="Velansky P.V."/>
            <person name="Tekutyeva L.A."/>
            <person name="Isaeva M.P."/>
            <person name="Mikhailov V.V."/>
        </authorList>
    </citation>
    <scope>NUCLEOTIDE SEQUENCE [LARGE SCALE GENOMIC DNA]</scope>
    <source>
        <strain evidence="6 7">KMM 8518</strain>
    </source>
</reference>
<dbReference type="InterPro" id="IPR010998">
    <property type="entry name" value="Integrase_recombinase_N"/>
</dbReference>
<sequence length="292" mass="32580">MCVSWSILYLDGSLTPQWPEFRGQRQKAYSETVVGRPVHESMEYTGRSVLPWFGAFRPDQISVQDCKAYIADRKQTGIQDGTIWTQLGKLRTCLNWAEKTGLIERAPYIERPSKPAPKERYLTREEIAQILAVDCAPHIKLAIRLMLSTAARVTAVLELTWDRVNFERDQINLRTGEGQRKGRAIVPMTQSLRAALMEARRAALSNYVVEWAGGPVKSIKKGFKAAAVDAGLSDASPHVLRHTAAVHMAEAGIPMDEIAQYLGHSDSRITASTYARYSPEHLRKAASALEFG</sequence>
<organism evidence="6 7">
    <name type="scientific">Thalassovita aquimarina</name>
    <dbReference type="NCBI Taxonomy" id="2785917"/>
    <lineage>
        <taxon>Bacteria</taxon>
        <taxon>Pseudomonadati</taxon>
        <taxon>Pseudomonadota</taxon>
        <taxon>Alphaproteobacteria</taxon>
        <taxon>Rhodobacterales</taxon>
        <taxon>Roseobacteraceae</taxon>
        <taxon>Thalassovita</taxon>
    </lineage>
</organism>
<evidence type="ECO:0000256" key="4">
    <source>
        <dbReference type="ARBA" id="ARBA00023172"/>
    </source>
</evidence>
<evidence type="ECO:0000256" key="2">
    <source>
        <dbReference type="ARBA" id="ARBA00022908"/>
    </source>
</evidence>
<dbReference type="InterPro" id="IPR013762">
    <property type="entry name" value="Integrase-like_cat_sf"/>
</dbReference>
<evidence type="ECO:0000313" key="6">
    <source>
        <dbReference type="EMBL" id="MBR9649992.1"/>
    </source>
</evidence>
<evidence type="ECO:0000256" key="1">
    <source>
        <dbReference type="ARBA" id="ARBA00008857"/>
    </source>
</evidence>
<evidence type="ECO:0000313" key="7">
    <source>
        <dbReference type="Proteomes" id="UP001195941"/>
    </source>
</evidence>
<feature type="domain" description="Tyr recombinase" evidence="5">
    <location>
        <begin position="117"/>
        <end position="287"/>
    </location>
</feature>
<gene>
    <name evidence="6" type="ORF">IT775_02505</name>
</gene>
<accession>A0ABS5HM11</accession>
<comment type="caution">
    <text evidence="6">The sequence shown here is derived from an EMBL/GenBank/DDBJ whole genome shotgun (WGS) entry which is preliminary data.</text>
</comment>
<dbReference type="PANTHER" id="PTHR30629:SF2">
    <property type="entry name" value="PROPHAGE INTEGRASE INTS-RELATED"/>
    <property type="match status" value="1"/>
</dbReference>
<comment type="similarity">
    <text evidence="1">Belongs to the 'phage' integrase family.</text>
</comment>
<dbReference type="Pfam" id="PF00589">
    <property type="entry name" value="Phage_integrase"/>
    <property type="match status" value="1"/>
</dbReference>
<dbReference type="Gene3D" id="1.10.443.10">
    <property type="entry name" value="Intergrase catalytic core"/>
    <property type="match status" value="1"/>
</dbReference>
<evidence type="ECO:0000256" key="3">
    <source>
        <dbReference type="ARBA" id="ARBA00023125"/>
    </source>
</evidence>
<dbReference type="EMBL" id="JADMKU010000002">
    <property type="protein sequence ID" value="MBR9649992.1"/>
    <property type="molecule type" value="Genomic_DNA"/>
</dbReference>
<keyword evidence="7" id="KW-1185">Reference proteome</keyword>
<name>A0ABS5HM11_9RHOB</name>
<dbReference type="Gene3D" id="1.10.150.130">
    <property type="match status" value="1"/>
</dbReference>